<keyword evidence="3" id="KW-0540">Nuclease</keyword>
<evidence type="ECO:0000313" key="3">
    <source>
        <dbReference type="EMBL" id="BAZ00504.1"/>
    </source>
</evidence>
<name>A0A1Z4N454_9CYAN</name>
<dbReference type="RefSeq" id="WP_096579433.1">
    <property type="nucleotide sequence ID" value="NZ_CAWNJS010000001.1"/>
</dbReference>
<dbReference type="AlphaFoldDB" id="A0A1Z4N454"/>
<feature type="compositionally biased region" description="Basic and acidic residues" evidence="1">
    <location>
        <begin position="598"/>
        <end position="609"/>
    </location>
</feature>
<sequence length="609" mass="70581">MNSIGIIHAGREDYYNKLGKEDYYTSEIDPRGSFHGRGAARLRIENTKIQQQDERLKHLFQGKSPDGTTTLRQGAYQSRDYTIWTYTNPDTQKVQTFRAEKHIPEALKDKVTETKKTYRSVVAYDNVMSAPKDVSVLWSQAPNNALREQLHRMHIRAVNDAIAYLDQHACYTRAGHNGTTHEKAEGVFAVFHHTTSRELDPQLHSHILMLNVGFNEQGEARALDGKKILDQRYTAGMVYQNTLRRQLEQELGVKTYNRPFEKGKGITFGIEGISTDLSRAMSTRAQQIEARITPEMSGAQVRAEALKSRKPKDLQVNTAQLFAKWQQQGDDHGFRWAKVVNRQHRQEKIQVQKLHRSIATSLQCKQKDRPLQESHLFNAVLGASKGRLSTQQAQQLVETYKTQYLRPVTVNTLVKERTADNQPTRYKVDAQETCYQLNAEGKKLVEYKSLQETLWSGAKTVITWHQQQRRKVRQQEYLKKKADHRQFNRRMTMLYATGNITRRQYLQFTQGKGLPQSEFSITVYQAFGLISKKQADYLRQKPHYAAQRQQRLLAWELRTKRISVEELESRKITGLTPAQVKEVITKVTEQKTSSASRGYERQRERERER</sequence>
<keyword evidence="3" id="KW-0378">Hydrolase</keyword>
<dbReference type="NCBIfam" id="NF041492">
    <property type="entry name" value="MobF"/>
    <property type="match status" value="1"/>
</dbReference>
<accession>A0A1Z4N454</accession>
<dbReference type="KEGG" id="ttq:NIES37_44960"/>
<dbReference type="GO" id="GO:0004527">
    <property type="term" value="F:exonuclease activity"/>
    <property type="evidence" value="ECO:0007669"/>
    <property type="project" value="UniProtKB-KW"/>
</dbReference>
<keyword evidence="4" id="KW-1185">Reference proteome</keyword>
<evidence type="ECO:0000313" key="4">
    <source>
        <dbReference type="Proteomes" id="UP000218785"/>
    </source>
</evidence>
<proteinExistence type="predicted"/>
<dbReference type="SUPFAM" id="SSF55464">
    <property type="entry name" value="Origin of replication-binding domain, RBD-like"/>
    <property type="match status" value="1"/>
</dbReference>
<feature type="domain" description="TrwC relaxase" evidence="2">
    <location>
        <begin position="12"/>
        <end position="330"/>
    </location>
</feature>
<dbReference type="Proteomes" id="UP000218785">
    <property type="component" value="Chromosome"/>
</dbReference>
<dbReference type="InterPro" id="IPR014862">
    <property type="entry name" value="TrwC"/>
</dbReference>
<dbReference type="EMBL" id="AP018248">
    <property type="protein sequence ID" value="BAZ00504.1"/>
    <property type="molecule type" value="Genomic_DNA"/>
</dbReference>
<evidence type="ECO:0000256" key="1">
    <source>
        <dbReference type="SAM" id="MobiDB-lite"/>
    </source>
</evidence>
<dbReference type="Pfam" id="PF08751">
    <property type="entry name" value="TrwC"/>
    <property type="match status" value="1"/>
</dbReference>
<reference evidence="3 4" key="1">
    <citation type="submission" date="2017-06" db="EMBL/GenBank/DDBJ databases">
        <title>Genome sequencing of cyanobaciteial culture collection at National Institute for Environmental Studies (NIES).</title>
        <authorList>
            <person name="Hirose Y."/>
            <person name="Shimura Y."/>
            <person name="Fujisawa T."/>
            <person name="Nakamura Y."/>
            <person name="Kawachi M."/>
        </authorList>
    </citation>
    <scope>NUCLEOTIDE SEQUENCE [LARGE SCALE GENOMIC DNA]</scope>
    <source>
        <strain evidence="3 4">NIES-37</strain>
    </source>
</reference>
<protein>
    <submittedName>
        <fullName evidence="3">Exonuclease V subunit alpha</fullName>
    </submittedName>
</protein>
<evidence type="ECO:0000259" key="2">
    <source>
        <dbReference type="Pfam" id="PF08751"/>
    </source>
</evidence>
<keyword evidence="3" id="KW-0269">Exonuclease</keyword>
<gene>
    <name evidence="3" type="ORF">NIES37_44960</name>
</gene>
<feature type="region of interest" description="Disordered" evidence="1">
    <location>
        <begin position="586"/>
        <end position="609"/>
    </location>
</feature>
<organism evidence="3 4">
    <name type="scientific">Tolypothrix tenuis PCC 7101</name>
    <dbReference type="NCBI Taxonomy" id="231146"/>
    <lineage>
        <taxon>Bacteria</taxon>
        <taxon>Bacillati</taxon>
        <taxon>Cyanobacteriota</taxon>
        <taxon>Cyanophyceae</taxon>
        <taxon>Nostocales</taxon>
        <taxon>Tolypothrichaceae</taxon>
        <taxon>Tolypothrix</taxon>
    </lineage>
</organism>